<feature type="non-terminal residue" evidence="2">
    <location>
        <position position="1"/>
    </location>
</feature>
<feature type="compositionally biased region" description="Gly residues" evidence="1">
    <location>
        <begin position="136"/>
        <end position="150"/>
    </location>
</feature>
<proteinExistence type="predicted"/>
<feature type="compositionally biased region" description="Basic and acidic residues" evidence="1">
    <location>
        <begin position="120"/>
        <end position="135"/>
    </location>
</feature>
<dbReference type="AlphaFoldDB" id="A0A6J4I8V8"/>
<name>A0A6J4I8V8_9PROT</name>
<sequence>PLPLPRRQAPVLLAAVEPDGAAGGLRAALLPALQRGRAVRHALGGGPCPLPVQHPARGLDPRGLHVRRAARDRRDGGDRRLVFPGFLHPPLPAAGGRRRRRRGLLLLHVLLGGAAAGADAHHGERQAHRGDDDAHGFGGGDGLGAAGSGGRADHHPRGDRHLVRPQPYRARLRAGTGL</sequence>
<dbReference type="EMBL" id="CADCTD010000065">
    <property type="protein sequence ID" value="CAA9243632.1"/>
    <property type="molecule type" value="Genomic_DNA"/>
</dbReference>
<evidence type="ECO:0000313" key="2">
    <source>
        <dbReference type="EMBL" id="CAA9243632.1"/>
    </source>
</evidence>
<evidence type="ECO:0000256" key="1">
    <source>
        <dbReference type="SAM" id="MobiDB-lite"/>
    </source>
</evidence>
<feature type="region of interest" description="Disordered" evidence="1">
    <location>
        <begin position="120"/>
        <end position="178"/>
    </location>
</feature>
<reference evidence="2" key="1">
    <citation type="submission" date="2020-02" db="EMBL/GenBank/DDBJ databases">
        <authorList>
            <person name="Meier V. D."/>
        </authorList>
    </citation>
    <scope>NUCLEOTIDE SEQUENCE</scope>
    <source>
        <strain evidence="2">AVDCRST_MAG27</strain>
    </source>
</reference>
<feature type="compositionally biased region" description="Basic and acidic residues" evidence="1">
    <location>
        <begin position="151"/>
        <end position="162"/>
    </location>
</feature>
<feature type="non-terminal residue" evidence="2">
    <location>
        <position position="178"/>
    </location>
</feature>
<protein>
    <submittedName>
        <fullName evidence="2">Glycerol ABC transporter, permease protein GlpQ</fullName>
    </submittedName>
</protein>
<organism evidence="2">
    <name type="scientific">uncultured Craurococcus sp</name>
    <dbReference type="NCBI Taxonomy" id="1135998"/>
    <lineage>
        <taxon>Bacteria</taxon>
        <taxon>Pseudomonadati</taxon>
        <taxon>Pseudomonadota</taxon>
        <taxon>Alphaproteobacteria</taxon>
        <taxon>Acetobacterales</taxon>
        <taxon>Acetobacteraceae</taxon>
        <taxon>Craurococcus</taxon>
        <taxon>environmental samples</taxon>
    </lineage>
</organism>
<accession>A0A6J4I8V8</accession>
<gene>
    <name evidence="2" type="ORF">AVDCRST_MAG27-1711</name>
</gene>